<keyword evidence="3" id="KW-1185">Reference proteome</keyword>
<comment type="caution">
    <text evidence="2">The sequence shown here is derived from an EMBL/GenBank/DDBJ whole genome shotgun (WGS) entry which is preliminary data.</text>
</comment>
<evidence type="ECO:0000313" key="3">
    <source>
        <dbReference type="Proteomes" id="UP000023152"/>
    </source>
</evidence>
<feature type="compositionally biased region" description="Basic residues" evidence="1">
    <location>
        <begin position="288"/>
        <end position="299"/>
    </location>
</feature>
<organism evidence="2 3">
    <name type="scientific">Reticulomyxa filosa</name>
    <dbReference type="NCBI Taxonomy" id="46433"/>
    <lineage>
        <taxon>Eukaryota</taxon>
        <taxon>Sar</taxon>
        <taxon>Rhizaria</taxon>
        <taxon>Retaria</taxon>
        <taxon>Foraminifera</taxon>
        <taxon>Monothalamids</taxon>
        <taxon>Reticulomyxidae</taxon>
        <taxon>Reticulomyxa</taxon>
    </lineage>
</organism>
<accession>X6N7F1</accession>
<name>X6N7F1_RETFI</name>
<sequence length="299" mass="34608">MDNLIQRHLYARSLLFPDQVKQEDNPFKNGTFENKAEDFGPTKTKRKSRDADEYLPIAYKKLISIKNLYRKLKKIIVDLYKTDVKENLEIENEEEKHIEASDDQFELEDFAEDIKDETTTNTTILAIHSLIDSSRDDPDVYTPVILKHIELGMRKMWPNNVGKYIVGDYEYYVKAVLKNYDAKTTNPKHRLEKFYNLFRIKSKKMRSALCGNSGGFDIRKSFKKGGATLLSRPLDTVMSPHNLPIPDPKVKLTDKSAKTKEQVQNLETDVSIAPSKPVEEPAQEAHQVRNKRPNKNFYP</sequence>
<dbReference type="AlphaFoldDB" id="X6N7F1"/>
<gene>
    <name evidence="2" type="ORF">RFI_14985</name>
</gene>
<proteinExistence type="predicted"/>
<feature type="compositionally biased region" description="Basic and acidic residues" evidence="1">
    <location>
        <begin position="248"/>
        <end position="261"/>
    </location>
</feature>
<feature type="region of interest" description="Disordered" evidence="1">
    <location>
        <begin position="240"/>
        <end position="299"/>
    </location>
</feature>
<evidence type="ECO:0000256" key="1">
    <source>
        <dbReference type="SAM" id="MobiDB-lite"/>
    </source>
</evidence>
<dbReference type="EMBL" id="ASPP01010927">
    <property type="protein sequence ID" value="ETO22215.1"/>
    <property type="molecule type" value="Genomic_DNA"/>
</dbReference>
<evidence type="ECO:0000313" key="2">
    <source>
        <dbReference type="EMBL" id="ETO22215.1"/>
    </source>
</evidence>
<feature type="region of interest" description="Disordered" evidence="1">
    <location>
        <begin position="25"/>
        <end position="46"/>
    </location>
</feature>
<dbReference type="Proteomes" id="UP000023152">
    <property type="component" value="Unassembled WGS sequence"/>
</dbReference>
<protein>
    <submittedName>
        <fullName evidence="2">Uncharacterized protein</fullName>
    </submittedName>
</protein>
<reference evidence="2 3" key="1">
    <citation type="journal article" date="2013" name="Curr. Biol.">
        <title>The Genome of the Foraminiferan Reticulomyxa filosa.</title>
        <authorList>
            <person name="Glockner G."/>
            <person name="Hulsmann N."/>
            <person name="Schleicher M."/>
            <person name="Noegel A.A."/>
            <person name="Eichinger L."/>
            <person name="Gallinger C."/>
            <person name="Pawlowski J."/>
            <person name="Sierra R."/>
            <person name="Euteneuer U."/>
            <person name="Pillet L."/>
            <person name="Moustafa A."/>
            <person name="Platzer M."/>
            <person name="Groth M."/>
            <person name="Szafranski K."/>
            <person name="Schliwa M."/>
        </authorList>
    </citation>
    <scope>NUCLEOTIDE SEQUENCE [LARGE SCALE GENOMIC DNA]</scope>
</reference>